<dbReference type="Proteomes" id="UP001193389">
    <property type="component" value="Chromosome"/>
</dbReference>
<organism evidence="2 3">
    <name type="scientific">Aquipluma nitroreducens</name>
    <dbReference type="NCBI Taxonomy" id="2010828"/>
    <lineage>
        <taxon>Bacteria</taxon>
        <taxon>Pseudomonadati</taxon>
        <taxon>Bacteroidota</taxon>
        <taxon>Bacteroidia</taxon>
        <taxon>Marinilabiliales</taxon>
        <taxon>Prolixibacteraceae</taxon>
        <taxon>Aquipluma</taxon>
    </lineage>
</organism>
<dbReference type="Pfam" id="PF00565">
    <property type="entry name" value="SNase"/>
    <property type="match status" value="1"/>
</dbReference>
<dbReference type="SMART" id="SM00318">
    <property type="entry name" value="SNc"/>
    <property type="match status" value="1"/>
</dbReference>
<dbReference type="Gene3D" id="2.40.50.90">
    <property type="match status" value="1"/>
</dbReference>
<feature type="domain" description="TNase-like" evidence="1">
    <location>
        <begin position="2"/>
        <end position="132"/>
    </location>
</feature>
<gene>
    <name evidence="2" type="ORF">AQPE_0077</name>
</gene>
<name>A0A5K7S2Y3_9BACT</name>
<dbReference type="PROSITE" id="PS50830">
    <property type="entry name" value="TNASE_3"/>
    <property type="match status" value="1"/>
</dbReference>
<evidence type="ECO:0000313" key="3">
    <source>
        <dbReference type="Proteomes" id="UP001193389"/>
    </source>
</evidence>
<evidence type="ECO:0000313" key="2">
    <source>
        <dbReference type="EMBL" id="BBE15941.1"/>
    </source>
</evidence>
<evidence type="ECO:0000259" key="1">
    <source>
        <dbReference type="PROSITE" id="PS50830"/>
    </source>
</evidence>
<dbReference type="EMBL" id="AP018694">
    <property type="protein sequence ID" value="BBE15941.1"/>
    <property type="molecule type" value="Genomic_DNA"/>
</dbReference>
<proteinExistence type="predicted"/>
<dbReference type="InterPro" id="IPR035437">
    <property type="entry name" value="SNase_OB-fold_sf"/>
</dbReference>
<reference evidence="2" key="1">
    <citation type="journal article" date="2020" name="Int. J. Syst. Evol. Microbiol.">
        <title>Aquipluma nitroreducens gen. nov. sp. nov., a novel facultatively anaerobic bacterium isolated from a freshwater lake.</title>
        <authorList>
            <person name="Watanabe M."/>
            <person name="Kojima H."/>
            <person name="Fukui M."/>
        </authorList>
    </citation>
    <scope>NUCLEOTIDE SEQUENCE</scope>
    <source>
        <strain evidence="2">MeG22</strain>
    </source>
</reference>
<dbReference type="InterPro" id="IPR016071">
    <property type="entry name" value="Staphylococal_nuclease_OB-fold"/>
</dbReference>
<dbReference type="RefSeq" id="WP_318349056.1">
    <property type="nucleotide sequence ID" value="NZ_AP018694.1"/>
</dbReference>
<dbReference type="AlphaFoldDB" id="A0A5K7S2Y3"/>
<protein>
    <recommendedName>
        <fullName evidence="1">TNase-like domain-containing protein</fullName>
    </recommendedName>
</protein>
<sequence length="132" mass="15250">MYQYNAVIRKVVDGDTIEIDIDLGLSAWVHNEKIRLYGIDTPEVYGVKKGSPEWELGNQSSEFVKQNLKENSQVIIETIKDKKEKYGRYLALIFIQIDQNILTGLEDIRSIDDYYCLNDILIAKGLAKKYMI</sequence>
<dbReference type="SUPFAM" id="SSF50199">
    <property type="entry name" value="Staphylococcal nuclease"/>
    <property type="match status" value="1"/>
</dbReference>
<keyword evidence="3" id="KW-1185">Reference proteome</keyword>
<accession>A0A5K7S2Y3</accession>
<dbReference type="KEGG" id="anf:AQPE_0077"/>